<evidence type="ECO:0000259" key="1">
    <source>
        <dbReference type="Pfam" id="PF06985"/>
    </source>
</evidence>
<organism evidence="2 3">
    <name type="scientific">Coleophoma cylindrospora</name>
    <dbReference type="NCBI Taxonomy" id="1849047"/>
    <lineage>
        <taxon>Eukaryota</taxon>
        <taxon>Fungi</taxon>
        <taxon>Dikarya</taxon>
        <taxon>Ascomycota</taxon>
        <taxon>Pezizomycotina</taxon>
        <taxon>Leotiomycetes</taxon>
        <taxon>Helotiales</taxon>
        <taxon>Dermateaceae</taxon>
        <taxon>Coleophoma</taxon>
    </lineage>
</organism>
<keyword evidence="3" id="KW-1185">Reference proteome</keyword>
<dbReference type="AlphaFoldDB" id="A0A3D8RLH8"/>
<dbReference type="Pfam" id="PF26639">
    <property type="entry name" value="Het-6_barrel"/>
    <property type="match status" value="1"/>
</dbReference>
<dbReference type="Proteomes" id="UP000256645">
    <property type="component" value="Unassembled WGS sequence"/>
</dbReference>
<name>A0A3D8RLH8_9HELO</name>
<gene>
    <name evidence="2" type="ORF">BP6252_06035</name>
</gene>
<sequence>MNSYGLDEAARYTYTFLRPEMIRLVNLLPGKWEDIVSCELSHATLAEAPKYKALSYVWGSSSRLRPILLEGNQHFITRNLETAFRRIRRVDSALIVWVDALSIDQANHYERTEQVGMMREIYRNADEVIVCLGEPPTSSMTNHSESADSSTTTIQLNYESIDEASLGLFRTCCQSANAHKTFKGKGTENYVFDIFCLIRLLAGRSDLQDMPPFDEASQIYLNSRYQRHVFEAFRQLMRSSWWDRIWTVQEIVVPENIVMLYGSMMAPWELFVDAAKFYSQNVYSPVVLAYPHEYKSVLDKFSRLILDIYSLRKKWRSGEATELLSLMRQFSGRKATDDRDKIYALLGLASGEPLVSADYLSDVMTVFERTAVSIINDTHSLNVLVGDLGRKSRQDLSSWVPDWTAVYDDLDRRRAEMSSTYNATDGIGITILNANQVPLHHEVENLRLENNLETFNGTTESLLRWVWLFRISVNQRSGVLSSMYTYYTKMCTGKYNGESTRLPEFWMTSGTKSLGRIQLPGLEVDEVIIVGEPVLSSSQLTSTVQSWASIATENDPLNRFSSEQGTPELGDLIEAFQRTLCGDTIYFGSKYRRINDDDKEALEHWLFHGENAPFGIQHAAKNDQVSKFRNFFASSLVFSPEDVPSSGKMEGIDTAIKLATNRRRFFITKNGHFGLGPLYMQPGDVVYLLLGGRCPFILRRAEKESLRFFEVIGDCYTHNFMDGGVIRDQYITWNVGRYVLRDNNSEVARLKQIFEALHRYFEELSQIDPPSTEMYERYIKNTLRDFEMYQNLDSIRSLTLY</sequence>
<comment type="caution">
    <text evidence="2">The sequence shown here is derived from an EMBL/GenBank/DDBJ whole genome shotgun (WGS) entry which is preliminary data.</text>
</comment>
<dbReference type="Pfam" id="PF06985">
    <property type="entry name" value="HET"/>
    <property type="match status" value="1"/>
</dbReference>
<proteinExistence type="predicted"/>
<evidence type="ECO:0000313" key="3">
    <source>
        <dbReference type="Proteomes" id="UP000256645"/>
    </source>
</evidence>
<dbReference type="OrthoDB" id="2157530at2759"/>
<dbReference type="InterPro" id="IPR010730">
    <property type="entry name" value="HET"/>
</dbReference>
<dbReference type="PANTHER" id="PTHR24148">
    <property type="entry name" value="ANKYRIN REPEAT DOMAIN-CONTAINING PROTEIN 39 HOMOLOG-RELATED"/>
    <property type="match status" value="1"/>
</dbReference>
<evidence type="ECO:0000313" key="2">
    <source>
        <dbReference type="EMBL" id="RDW74893.1"/>
    </source>
</evidence>
<reference evidence="2 3" key="1">
    <citation type="journal article" date="2018" name="IMA Fungus">
        <title>IMA Genome-F 9: Draft genome sequence of Annulohypoxylon stygium, Aspergillus mulundensis, Berkeleyomyces basicola (syn. Thielaviopsis basicola), Ceratocystis smalleyi, two Cercospora beticola strains, Coleophoma cylindrospora, Fusarium fracticaudum, Phialophora cf. hyalina, and Morchella septimelata.</title>
        <authorList>
            <person name="Wingfield B.D."/>
            <person name="Bills G.F."/>
            <person name="Dong Y."/>
            <person name="Huang W."/>
            <person name="Nel W.J."/>
            <person name="Swalarsk-Parry B.S."/>
            <person name="Vaghefi N."/>
            <person name="Wilken P.M."/>
            <person name="An Z."/>
            <person name="de Beer Z.W."/>
            <person name="De Vos L."/>
            <person name="Chen L."/>
            <person name="Duong T.A."/>
            <person name="Gao Y."/>
            <person name="Hammerbacher A."/>
            <person name="Kikkert J.R."/>
            <person name="Li Y."/>
            <person name="Li H."/>
            <person name="Li K."/>
            <person name="Li Q."/>
            <person name="Liu X."/>
            <person name="Ma X."/>
            <person name="Naidoo K."/>
            <person name="Pethybridge S.J."/>
            <person name="Sun J."/>
            <person name="Steenkamp E.T."/>
            <person name="van der Nest M.A."/>
            <person name="van Wyk S."/>
            <person name="Wingfield M.J."/>
            <person name="Xiong C."/>
            <person name="Yue Q."/>
            <person name="Zhang X."/>
        </authorList>
    </citation>
    <scope>NUCLEOTIDE SEQUENCE [LARGE SCALE GENOMIC DNA]</scope>
    <source>
        <strain evidence="2 3">BP6252</strain>
    </source>
</reference>
<accession>A0A3D8RLH8</accession>
<dbReference type="EMBL" id="PDLM01000006">
    <property type="protein sequence ID" value="RDW74893.1"/>
    <property type="molecule type" value="Genomic_DNA"/>
</dbReference>
<protein>
    <recommendedName>
        <fullName evidence="1">Heterokaryon incompatibility domain-containing protein</fullName>
    </recommendedName>
</protein>
<dbReference type="PANTHER" id="PTHR24148:SF82">
    <property type="entry name" value="HETEROKARYON INCOMPATIBILITY DOMAIN-CONTAINING PROTEIN"/>
    <property type="match status" value="1"/>
</dbReference>
<feature type="domain" description="Heterokaryon incompatibility" evidence="1">
    <location>
        <begin position="51"/>
        <end position="250"/>
    </location>
</feature>
<dbReference type="STRING" id="1849047.A0A3D8RLH8"/>
<dbReference type="InterPro" id="IPR052895">
    <property type="entry name" value="HetReg/Transcr_Mod"/>
</dbReference>